<keyword evidence="2" id="KW-1185">Reference proteome</keyword>
<dbReference type="EMBL" id="JBBBDM010000003">
    <property type="protein sequence ID" value="MEI5687576.1"/>
    <property type="molecule type" value="Genomic_DNA"/>
</dbReference>
<evidence type="ECO:0000313" key="2">
    <source>
        <dbReference type="Proteomes" id="UP001367771"/>
    </source>
</evidence>
<accession>A0ABU8H3P0</accession>
<gene>
    <name evidence="1" type="ORF">V8201_10860</name>
</gene>
<reference evidence="1 2" key="1">
    <citation type="journal article" date="2013" name="Int. J. Syst. Evol. Microbiol.">
        <title>Sphingomonas kyungheensis sp. nov., a bacterium with ginsenoside-converting activity isolated from soil of a ginseng field.</title>
        <authorList>
            <person name="Son H.M."/>
            <person name="Yang J.E."/>
            <person name="Park Y."/>
            <person name="Han C.K."/>
            <person name="Kim S.G."/>
            <person name="Kook M."/>
            <person name="Yi T.H."/>
        </authorList>
    </citation>
    <scope>NUCLEOTIDE SEQUENCE [LARGE SCALE GENOMIC DNA]</scope>
    <source>
        <strain evidence="1 2">LMG 26582</strain>
    </source>
</reference>
<comment type="caution">
    <text evidence="1">The sequence shown here is derived from an EMBL/GenBank/DDBJ whole genome shotgun (WGS) entry which is preliminary data.</text>
</comment>
<dbReference type="RefSeq" id="WP_271299018.1">
    <property type="nucleotide sequence ID" value="NZ_JBBBDM010000003.1"/>
</dbReference>
<dbReference type="Proteomes" id="UP001367771">
    <property type="component" value="Unassembled WGS sequence"/>
</dbReference>
<sequence length="73" mass="7707">MSRDNTISTIERAFQLARAGACHSVGDIRSQLTAEGHDGVHGHLNGASIQRQLRDVLAARGVDAKPDDADIGS</sequence>
<organism evidence="1 2">
    <name type="scientific">Sphingomonas kyungheensis</name>
    <dbReference type="NCBI Taxonomy" id="1069987"/>
    <lineage>
        <taxon>Bacteria</taxon>
        <taxon>Pseudomonadati</taxon>
        <taxon>Pseudomonadota</taxon>
        <taxon>Alphaproteobacteria</taxon>
        <taxon>Sphingomonadales</taxon>
        <taxon>Sphingomonadaceae</taxon>
        <taxon>Sphingomonas</taxon>
    </lineage>
</organism>
<proteinExistence type="predicted"/>
<protein>
    <submittedName>
        <fullName evidence="1">Uncharacterized protein</fullName>
    </submittedName>
</protein>
<name>A0ABU8H3P0_9SPHN</name>
<evidence type="ECO:0000313" key="1">
    <source>
        <dbReference type="EMBL" id="MEI5687576.1"/>
    </source>
</evidence>